<gene>
    <name evidence="2" type="ORF">ENKNEFLB_02921</name>
</gene>
<evidence type="ECO:0000313" key="3">
    <source>
        <dbReference type="Proteomes" id="UP000679307"/>
    </source>
</evidence>
<evidence type="ECO:0000256" key="1">
    <source>
        <dbReference type="SAM" id="Phobius"/>
    </source>
</evidence>
<feature type="transmembrane region" description="Helical" evidence="1">
    <location>
        <begin position="83"/>
        <end position="107"/>
    </location>
</feature>
<keyword evidence="1" id="KW-1133">Transmembrane helix</keyword>
<reference evidence="2 3" key="1">
    <citation type="submission" date="2021-05" db="EMBL/GenBank/DDBJ databases">
        <title>Complete genome of Nocardioides aquaticus KCTC 9944T isolated from meromictic and hypersaline Ekho Lake, Antarctica.</title>
        <authorList>
            <person name="Hwang K."/>
            <person name="Kim K.M."/>
            <person name="Choe H."/>
        </authorList>
    </citation>
    <scope>NUCLEOTIDE SEQUENCE [LARGE SCALE GENOMIC DNA]</scope>
    <source>
        <strain evidence="2 3">KCTC 9944</strain>
    </source>
</reference>
<keyword evidence="3" id="KW-1185">Reference proteome</keyword>
<keyword evidence="1" id="KW-0472">Membrane</keyword>
<organism evidence="2 3">
    <name type="scientific">Nocardioides aquaticus</name>
    <dbReference type="NCBI Taxonomy" id="160826"/>
    <lineage>
        <taxon>Bacteria</taxon>
        <taxon>Bacillati</taxon>
        <taxon>Actinomycetota</taxon>
        <taxon>Actinomycetes</taxon>
        <taxon>Propionibacteriales</taxon>
        <taxon>Nocardioidaceae</taxon>
        <taxon>Nocardioides</taxon>
    </lineage>
</organism>
<dbReference type="EMBL" id="CP075371">
    <property type="protein sequence ID" value="QVT80522.1"/>
    <property type="molecule type" value="Genomic_DNA"/>
</dbReference>
<evidence type="ECO:0000313" key="2">
    <source>
        <dbReference type="EMBL" id="QVT80522.1"/>
    </source>
</evidence>
<protein>
    <submittedName>
        <fullName evidence="2">Uncharacterized protein</fullName>
    </submittedName>
</protein>
<sequence length="157" mass="15722">MTGGSGAAGGGAGGVGAGGVGAGRLVVGGLGVLVGLYGAWLLLSRQELSQVLDVAVWTVAALLLHDVVIGGLELALGAAAQRVLPWTVSGPLAGGFVVLGSVTLLAVPVLGRFGAREDNPTLLDRDYTTGWLVLAALVVVAVVLAVLRRRRHAGDTR</sequence>
<feature type="transmembrane region" description="Helical" evidence="1">
    <location>
        <begin position="25"/>
        <end position="43"/>
    </location>
</feature>
<dbReference type="RefSeq" id="WP_214056058.1">
    <property type="nucleotide sequence ID" value="NZ_BAAAHS010000052.1"/>
</dbReference>
<feature type="transmembrane region" description="Helical" evidence="1">
    <location>
        <begin position="55"/>
        <end position="76"/>
    </location>
</feature>
<accession>A0ABX8EN64</accession>
<keyword evidence="1" id="KW-0812">Transmembrane</keyword>
<feature type="transmembrane region" description="Helical" evidence="1">
    <location>
        <begin position="127"/>
        <end position="147"/>
    </location>
</feature>
<dbReference type="Proteomes" id="UP000679307">
    <property type="component" value="Chromosome"/>
</dbReference>
<name>A0ABX8EN64_9ACTN</name>
<proteinExistence type="predicted"/>